<dbReference type="Gene3D" id="3.40.50.150">
    <property type="entry name" value="Vaccinia Virus protein VP39"/>
    <property type="match status" value="1"/>
</dbReference>
<evidence type="ECO:0000256" key="4">
    <source>
        <dbReference type="ARBA" id="ARBA00022679"/>
    </source>
</evidence>
<dbReference type="GO" id="GO:0008176">
    <property type="term" value="F:tRNA (guanine(46)-N7)-methyltransferase activity"/>
    <property type="evidence" value="ECO:0007669"/>
    <property type="project" value="UniProtKB-EC"/>
</dbReference>
<keyword evidence="6" id="KW-0819">tRNA processing</keyword>
<evidence type="ECO:0000313" key="9">
    <source>
        <dbReference type="Proteomes" id="UP001530377"/>
    </source>
</evidence>
<keyword evidence="9" id="KW-1185">Reference proteome</keyword>
<dbReference type="PROSITE" id="PS51625">
    <property type="entry name" value="SAM_MT_TRMB"/>
    <property type="match status" value="1"/>
</dbReference>
<dbReference type="Pfam" id="PF02390">
    <property type="entry name" value="Methyltransf_4"/>
    <property type="match status" value="1"/>
</dbReference>
<comment type="caution">
    <text evidence="8">The sequence shown here is derived from an EMBL/GenBank/DDBJ whole genome shotgun (WGS) entry which is preliminary data.</text>
</comment>
<keyword evidence="4" id="KW-0808">Transferase</keyword>
<evidence type="ECO:0000256" key="7">
    <source>
        <dbReference type="SAM" id="MobiDB-lite"/>
    </source>
</evidence>
<dbReference type="PROSITE" id="PS00018">
    <property type="entry name" value="EF_HAND_1"/>
    <property type="match status" value="1"/>
</dbReference>
<feature type="region of interest" description="Disordered" evidence="7">
    <location>
        <begin position="28"/>
        <end position="71"/>
    </location>
</feature>
<dbReference type="InterPro" id="IPR029063">
    <property type="entry name" value="SAM-dependent_MTases_sf"/>
</dbReference>
<dbReference type="Proteomes" id="UP001530377">
    <property type="component" value="Unassembled WGS sequence"/>
</dbReference>
<evidence type="ECO:0000256" key="2">
    <source>
        <dbReference type="ARBA" id="ARBA00011977"/>
    </source>
</evidence>
<evidence type="ECO:0000256" key="6">
    <source>
        <dbReference type="ARBA" id="ARBA00022694"/>
    </source>
</evidence>
<keyword evidence="5" id="KW-0949">S-adenosyl-L-methionine</keyword>
<protein>
    <recommendedName>
        <fullName evidence="2">tRNA (guanine(46)-N(7))-methyltransferase</fullName>
        <ecNumber evidence="2">2.1.1.33</ecNumber>
    </recommendedName>
</protein>
<accession>A0ABD3RDT8</accession>
<comment type="catalytic activity">
    <reaction evidence="1">
        <text>guanosine(46) in tRNA + S-adenosyl-L-methionine = N(7)-methylguanosine(46) in tRNA + S-adenosyl-L-homocysteine</text>
        <dbReference type="Rhea" id="RHEA:42708"/>
        <dbReference type="Rhea" id="RHEA-COMP:10188"/>
        <dbReference type="Rhea" id="RHEA-COMP:10189"/>
        <dbReference type="ChEBI" id="CHEBI:57856"/>
        <dbReference type="ChEBI" id="CHEBI:59789"/>
        <dbReference type="ChEBI" id="CHEBI:74269"/>
        <dbReference type="ChEBI" id="CHEBI:74480"/>
        <dbReference type="EC" id="2.1.1.33"/>
    </reaction>
</comment>
<keyword evidence="3" id="KW-0489">Methyltransferase</keyword>
<dbReference type="AlphaFoldDB" id="A0ABD3RDT8"/>
<dbReference type="SUPFAM" id="SSF53335">
    <property type="entry name" value="S-adenosyl-L-methionine-dependent methyltransferases"/>
    <property type="match status" value="1"/>
</dbReference>
<organism evidence="8 9">
    <name type="scientific">Cyclostephanos tholiformis</name>
    <dbReference type="NCBI Taxonomy" id="382380"/>
    <lineage>
        <taxon>Eukaryota</taxon>
        <taxon>Sar</taxon>
        <taxon>Stramenopiles</taxon>
        <taxon>Ochrophyta</taxon>
        <taxon>Bacillariophyta</taxon>
        <taxon>Coscinodiscophyceae</taxon>
        <taxon>Thalassiosirophycidae</taxon>
        <taxon>Stephanodiscales</taxon>
        <taxon>Stephanodiscaceae</taxon>
        <taxon>Cyclostephanos</taxon>
    </lineage>
</organism>
<evidence type="ECO:0000256" key="1">
    <source>
        <dbReference type="ARBA" id="ARBA00000142"/>
    </source>
</evidence>
<feature type="compositionally biased region" description="Acidic residues" evidence="7">
    <location>
        <begin position="168"/>
        <end position="184"/>
    </location>
</feature>
<name>A0ABD3RDT8_9STRA</name>
<dbReference type="PANTHER" id="PTHR23417:SF21">
    <property type="entry name" value="TRNA (GUANINE-N(7)-)-METHYLTRANSFERASE"/>
    <property type="match status" value="1"/>
</dbReference>
<evidence type="ECO:0000256" key="3">
    <source>
        <dbReference type="ARBA" id="ARBA00022603"/>
    </source>
</evidence>
<dbReference type="EMBL" id="JALLPB020000387">
    <property type="protein sequence ID" value="KAL3809661.1"/>
    <property type="molecule type" value="Genomic_DNA"/>
</dbReference>
<feature type="compositionally biased region" description="Low complexity" evidence="7">
    <location>
        <begin position="28"/>
        <end position="41"/>
    </location>
</feature>
<dbReference type="InterPro" id="IPR018247">
    <property type="entry name" value="EF_Hand_1_Ca_BS"/>
</dbReference>
<dbReference type="EC" id="2.1.1.33" evidence="2"/>
<reference evidence="8 9" key="1">
    <citation type="submission" date="2024-10" db="EMBL/GenBank/DDBJ databases">
        <title>Updated reference genomes for cyclostephanoid diatoms.</title>
        <authorList>
            <person name="Roberts W.R."/>
            <person name="Alverson A.J."/>
        </authorList>
    </citation>
    <scope>NUCLEOTIDE SEQUENCE [LARGE SCALE GENOMIC DNA]</scope>
    <source>
        <strain evidence="8 9">AJA228-03</strain>
    </source>
</reference>
<sequence length="410" mass="44659">MTTVIIAAAAATTTTRRTIASSSCFLSSSSPSSSSMSGASSQLLPPSFPVGRRRMRSPGAEEDADDDFDSDATTIATTTTTDYIPPWSLPHLRDKSSTSYARFRQHVNPLARRYRMSAHLPDGWPNVVYDDPTLPLFLDVGCGKGGFLLEMAGRGRGRGASQGRNVVDDDDDEDGDGVIDDDDVAREGSNSTRDESPPSSSHWQLPPSLNYLGLEIRPGVSQYAQSRVSKRGLDGTVSFVGCNANVDLDRILTLYRESSSSSSSSEEGIDDRSTIAKTTALPVVSFVAIQFPDPHFKKAHAKRRVVTFELVTTLAKFVVEGGGVFLQSDVRGALEAMREKFVEGGDDDVFGVGRRYFDEWTPPGYDGDDVEEYGMENPLGVPTEREGSVLNRGLPVFRTLFRRNSVPFET</sequence>
<evidence type="ECO:0000313" key="8">
    <source>
        <dbReference type="EMBL" id="KAL3809661.1"/>
    </source>
</evidence>
<proteinExistence type="predicted"/>
<gene>
    <name evidence="8" type="ORF">ACHAXA_000344</name>
</gene>
<dbReference type="PANTHER" id="PTHR23417">
    <property type="entry name" value="3-DEOXY-D-MANNO-OCTULOSONIC-ACID TRANSFERASE/TRNA GUANINE-N 7 - -METHYLTRANSFERASE"/>
    <property type="match status" value="1"/>
</dbReference>
<evidence type="ECO:0000256" key="5">
    <source>
        <dbReference type="ARBA" id="ARBA00022691"/>
    </source>
</evidence>
<dbReference type="InterPro" id="IPR003358">
    <property type="entry name" value="tRNA_(Gua-N-7)_MeTrfase_Trmb"/>
</dbReference>
<feature type="region of interest" description="Disordered" evidence="7">
    <location>
        <begin position="153"/>
        <end position="205"/>
    </location>
</feature>
<feature type="compositionally biased region" description="Acidic residues" evidence="7">
    <location>
        <begin position="60"/>
        <end position="70"/>
    </location>
</feature>